<dbReference type="Pfam" id="PF03466">
    <property type="entry name" value="LysR_substrate"/>
    <property type="match status" value="1"/>
</dbReference>
<evidence type="ECO:0000256" key="3">
    <source>
        <dbReference type="ARBA" id="ARBA00023125"/>
    </source>
</evidence>
<dbReference type="Pfam" id="PF00126">
    <property type="entry name" value="HTH_1"/>
    <property type="match status" value="1"/>
</dbReference>
<keyword evidence="4" id="KW-0804">Transcription</keyword>
<dbReference type="InterPro" id="IPR000847">
    <property type="entry name" value="LysR_HTH_N"/>
</dbReference>
<dbReference type="InterPro" id="IPR036388">
    <property type="entry name" value="WH-like_DNA-bd_sf"/>
</dbReference>
<dbReference type="InterPro" id="IPR005119">
    <property type="entry name" value="LysR_subst-bd"/>
</dbReference>
<evidence type="ECO:0000313" key="7">
    <source>
        <dbReference type="Proteomes" id="UP000465609"/>
    </source>
</evidence>
<dbReference type="InterPro" id="IPR036390">
    <property type="entry name" value="WH_DNA-bd_sf"/>
</dbReference>
<dbReference type="EMBL" id="AP022577">
    <property type="protein sequence ID" value="BBX82655.1"/>
    <property type="molecule type" value="Genomic_DNA"/>
</dbReference>
<dbReference type="PRINTS" id="PR00039">
    <property type="entry name" value="HTHLYSR"/>
</dbReference>
<reference evidence="6 7" key="1">
    <citation type="journal article" date="2019" name="Emerg. Microbes Infect.">
        <title>Comprehensive subspecies identification of 175 nontuberculous mycobacteria species based on 7547 genomic profiles.</title>
        <authorList>
            <person name="Matsumoto Y."/>
            <person name="Kinjo T."/>
            <person name="Motooka D."/>
            <person name="Nabeya D."/>
            <person name="Jung N."/>
            <person name="Uechi K."/>
            <person name="Horii T."/>
            <person name="Iida T."/>
            <person name="Fujita J."/>
            <person name="Nakamura S."/>
        </authorList>
    </citation>
    <scope>NUCLEOTIDE SEQUENCE [LARGE SCALE GENOMIC DNA]</scope>
    <source>
        <strain evidence="6 7">JCM 15296</strain>
    </source>
</reference>
<organism evidence="6 7">
    <name type="scientific">Mycolicibacterium aubagnense</name>
    <dbReference type="NCBI Taxonomy" id="319707"/>
    <lineage>
        <taxon>Bacteria</taxon>
        <taxon>Bacillati</taxon>
        <taxon>Actinomycetota</taxon>
        <taxon>Actinomycetes</taxon>
        <taxon>Mycobacteriales</taxon>
        <taxon>Mycobacteriaceae</taxon>
        <taxon>Mycolicibacterium</taxon>
    </lineage>
</organism>
<dbReference type="Proteomes" id="UP000465609">
    <property type="component" value="Chromosome"/>
</dbReference>
<dbReference type="SUPFAM" id="SSF46785">
    <property type="entry name" value="Winged helix' DNA-binding domain"/>
    <property type="match status" value="1"/>
</dbReference>
<dbReference type="InterPro" id="IPR037402">
    <property type="entry name" value="YidZ_PBP2"/>
</dbReference>
<name>A0ABM7I816_9MYCO</name>
<keyword evidence="2" id="KW-0805">Transcription regulation</keyword>
<sequence>MHEIDLTRADLNLLVVFEALMRERHVGRAAERLSLSQSATSHALSRLRAMFDDPLFVRHPRGVEPTSRAQELAPHISNSLVQIRQILSPQTGFDPKALRRPFTIAAHDYAIAVLTPMLVDDVRTQAPSVDLRFISVGPLEVVAGLDRGEIDFALGGFIDVAAERVARTQLFSDRFVGVARHDHPYVSARRMSIDHFTSLPHVLMSAGGPARGDVDQALSALGLARRIAVTVPNFHALPYVVENSDVIGVLPERLALRIAQNHPLALFDLPIDVAAMTCSMLVLAPLVEQPEIIWFTAMLRRAAARWSAKRPDARSW</sequence>
<evidence type="ECO:0000259" key="5">
    <source>
        <dbReference type="PROSITE" id="PS50931"/>
    </source>
</evidence>
<dbReference type="Gene3D" id="1.10.10.10">
    <property type="entry name" value="Winged helix-like DNA-binding domain superfamily/Winged helix DNA-binding domain"/>
    <property type="match status" value="1"/>
</dbReference>
<dbReference type="CDD" id="cd08417">
    <property type="entry name" value="PBP2_Nitroaromatics_like"/>
    <property type="match status" value="1"/>
</dbReference>
<evidence type="ECO:0000313" key="6">
    <source>
        <dbReference type="EMBL" id="BBX82655.1"/>
    </source>
</evidence>
<comment type="similarity">
    <text evidence="1">Belongs to the LysR transcriptional regulatory family.</text>
</comment>
<dbReference type="InterPro" id="IPR050389">
    <property type="entry name" value="LysR-type_TF"/>
</dbReference>
<dbReference type="RefSeq" id="WP_407665865.1">
    <property type="nucleotide sequence ID" value="NZ_AP022577.1"/>
</dbReference>
<accession>A0ABM7I816</accession>
<dbReference type="SUPFAM" id="SSF53850">
    <property type="entry name" value="Periplasmic binding protein-like II"/>
    <property type="match status" value="1"/>
</dbReference>
<keyword evidence="3" id="KW-0238">DNA-binding</keyword>
<evidence type="ECO:0000256" key="2">
    <source>
        <dbReference type="ARBA" id="ARBA00023015"/>
    </source>
</evidence>
<protein>
    <submittedName>
        <fullName evidence="6">LysR family transcriptional regulator</fullName>
    </submittedName>
</protein>
<proteinExistence type="inferred from homology"/>
<evidence type="ECO:0000256" key="1">
    <source>
        <dbReference type="ARBA" id="ARBA00009437"/>
    </source>
</evidence>
<dbReference type="PANTHER" id="PTHR30118:SF15">
    <property type="entry name" value="TRANSCRIPTIONAL REGULATORY PROTEIN"/>
    <property type="match status" value="1"/>
</dbReference>
<keyword evidence="7" id="KW-1185">Reference proteome</keyword>
<gene>
    <name evidence="6" type="ORF">MAUB_05280</name>
</gene>
<evidence type="ECO:0000256" key="4">
    <source>
        <dbReference type="ARBA" id="ARBA00023163"/>
    </source>
</evidence>
<feature type="domain" description="HTH lysR-type" evidence="5">
    <location>
        <begin position="10"/>
        <end position="66"/>
    </location>
</feature>
<dbReference type="PANTHER" id="PTHR30118">
    <property type="entry name" value="HTH-TYPE TRANSCRIPTIONAL REGULATOR LEUO-RELATED"/>
    <property type="match status" value="1"/>
</dbReference>
<dbReference type="Gene3D" id="3.40.190.10">
    <property type="entry name" value="Periplasmic binding protein-like II"/>
    <property type="match status" value="2"/>
</dbReference>
<dbReference type="PROSITE" id="PS50931">
    <property type="entry name" value="HTH_LYSR"/>
    <property type="match status" value="1"/>
</dbReference>